<proteinExistence type="predicted"/>
<sequence>MGLIKGNTHWIFLLASSQEPEDRHIYDVIFGIVKLLHVGVCANDITVVIDTKRIGILQAFSSFQYKKIYKSIELTDIFQNNKHETIVLFANGHGNPTGLDSEPVIKPYHLFSNLQNANNLKKGIVFLGQCFAGVFNYMPVKSFEKDGKILPPLVVIGGTGLYPSISSHWVFDKPHQDTWAVNIFFYYLFQWIIDPVDIDGDGRYGLIDAYKFIGCSITDFCNYQKRIDHIKTIEEEQELAKAIELLKTETSSEKDKSALELKIQSLEQMLLLRYNHQEVWILNVFDAMDIYF</sequence>
<name>M2B574_TREDN</name>
<reference evidence="1 2" key="1">
    <citation type="submission" date="2012-01" db="EMBL/GenBank/DDBJ databases">
        <title>The Genome Sequence of Treponema denticola SP33.</title>
        <authorList>
            <consortium name="The Broad Institute Genome Sequencing Platform"/>
            <person name="Earl A."/>
            <person name="Ward D."/>
            <person name="Feldgarden M."/>
            <person name="Gevers D."/>
            <person name="Blanton J.M."/>
            <person name="Fenno C.J."/>
            <person name="Baranova O.V."/>
            <person name="Mathney J."/>
            <person name="Dewhirst F.E."/>
            <person name="Izard J."/>
            <person name="Young S.K."/>
            <person name="Zeng Q."/>
            <person name="Gargeya S."/>
            <person name="Fitzgerald M."/>
            <person name="Haas B."/>
            <person name="Abouelleil A."/>
            <person name="Alvarado L."/>
            <person name="Arachchi H.M."/>
            <person name="Berlin A."/>
            <person name="Chapman S.B."/>
            <person name="Gearin G."/>
            <person name="Goldberg J."/>
            <person name="Griggs A."/>
            <person name="Gujja S."/>
            <person name="Hansen M."/>
            <person name="Heiman D."/>
            <person name="Howarth C."/>
            <person name="Larimer J."/>
            <person name="Lui A."/>
            <person name="MacDonald P.J.P."/>
            <person name="McCowen C."/>
            <person name="Montmayeur A."/>
            <person name="Murphy C."/>
            <person name="Neiman D."/>
            <person name="Pearson M."/>
            <person name="Priest M."/>
            <person name="Roberts A."/>
            <person name="Saif S."/>
            <person name="Shea T."/>
            <person name="Sisk P."/>
            <person name="Stolte C."/>
            <person name="Sykes S."/>
            <person name="Wortman J."/>
            <person name="Nusbaum C."/>
            <person name="Birren B."/>
        </authorList>
    </citation>
    <scope>NUCLEOTIDE SEQUENCE [LARGE SCALE GENOMIC DNA]</scope>
    <source>
        <strain evidence="1 2">SP33</strain>
    </source>
</reference>
<gene>
    <name evidence="1" type="ORF">HMPREF9733_02573</name>
</gene>
<accession>M2B574</accession>
<dbReference type="OrthoDB" id="6905236at2"/>
<dbReference type="RefSeq" id="WP_010697591.1">
    <property type="nucleotide sequence ID" value="NZ_KB442454.1"/>
</dbReference>
<evidence type="ECO:0008006" key="3">
    <source>
        <dbReference type="Google" id="ProtNLM"/>
    </source>
</evidence>
<dbReference type="AlphaFoldDB" id="M2B574"/>
<evidence type="ECO:0000313" key="2">
    <source>
        <dbReference type="Proteomes" id="UP000016183"/>
    </source>
</evidence>
<dbReference type="PATRIC" id="fig|999437.3.peg.2653"/>
<dbReference type="Proteomes" id="UP000016183">
    <property type="component" value="Unassembled WGS sequence"/>
</dbReference>
<evidence type="ECO:0000313" key="1">
    <source>
        <dbReference type="EMBL" id="EMB20017.1"/>
    </source>
</evidence>
<dbReference type="EMBL" id="AGDZ01000037">
    <property type="protein sequence ID" value="EMB20017.1"/>
    <property type="molecule type" value="Genomic_DNA"/>
</dbReference>
<dbReference type="HOGENOM" id="CLU_935893_0_0_12"/>
<protein>
    <recommendedName>
        <fullName evidence="3">Gingipain domain-containing protein</fullName>
    </recommendedName>
</protein>
<organism evidence="1 2">
    <name type="scientific">Treponema denticola SP33</name>
    <dbReference type="NCBI Taxonomy" id="999437"/>
    <lineage>
        <taxon>Bacteria</taxon>
        <taxon>Pseudomonadati</taxon>
        <taxon>Spirochaetota</taxon>
        <taxon>Spirochaetia</taxon>
        <taxon>Spirochaetales</taxon>
        <taxon>Treponemataceae</taxon>
        <taxon>Treponema</taxon>
    </lineage>
</organism>
<comment type="caution">
    <text evidence="1">The sequence shown here is derived from an EMBL/GenBank/DDBJ whole genome shotgun (WGS) entry which is preliminary data.</text>
</comment>